<name>A0A183BBR7_9TREM</name>
<reference evidence="5" key="1">
    <citation type="submission" date="2016-06" db="UniProtKB">
        <authorList>
            <consortium name="WormBaseParasite"/>
        </authorList>
    </citation>
    <scope>IDENTIFICATION</scope>
</reference>
<dbReference type="OrthoDB" id="6252566at2759"/>
<dbReference type="Proteomes" id="UP000272942">
    <property type="component" value="Unassembled WGS sequence"/>
</dbReference>
<evidence type="ECO:0000256" key="1">
    <source>
        <dbReference type="SAM" id="Coils"/>
    </source>
</evidence>
<dbReference type="AlphaFoldDB" id="A0A183BBR7"/>
<evidence type="ECO:0000256" key="2">
    <source>
        <dbReference type="SAM" id="MobiDB-lite"/>
    </source>
</evidence>
<feature type="coiled-coil region" evidence="1">
    <location>
        <begin position="6"/>
        <end position="47"/>
    </location>
</feature>
<feature type="region of interest" description="Disordered" evidence="2">
    <location>
        <begin position="174"/>
        <end position="196"/>
    </location>
</feature>
<evidence type="ECO:0000313" key="5">
    <source>
        <dbReference type="WBParaSite" id="ECPE_0001669501-mRNA-1"/>
    </source>
</evidence>
<keyword evidence="4" id="KW-1185">Reference proteome</keyword>
<sequence>MVCTEVETLRSKLHDVEAQLAQQLLERETAEKDARRQQELYSQLKLQQTVQERRRAHNARHSSANMDPKHLGSQMRLNALHSGDEIECEDPALARVGSKDSVASVSSKTKSDAIPLRDGENLGSMLESKLRACHLESSRLKDQLEEMSVQLYKREEEVAQLTERLRQLTDDLASTATQSELSDQAADQARTALTQW</sequence>
<evidence type="ECO:0000313" key="4">
    <source>
        <dbReference type="Proteomes" id="UP000272942"/>
    </source>
</evidence>
<dbReference type="EMBL" id="UZAN01065256">
    <property type="protein sequence ID" value="VDP93924.1"/>
    <property type="molecule type" value="Genomic_DNA"/>
</dbReference>
<organism evidence="5">
    <name type="scientific">Echinostoma caproni</name>
    <dbReference type="NCBI Taxonomy" id="27848"/>
    <lineage>
        <taxon>Eukaryota</taxon>
        <taxon>Metazoa</taxon>
        <taxon>Spiralia</taxon>
        <taxon>Lophotrochozoa</taxon>
        <taxon>Platyhelminthes</taxon>
        <taxon>Trematoda</taxon>
        <taxon>Digenea</taxon>
        <taxon>Plagiorchiida</taxon>
        <taxon>Echinostomata</taxon>
        <taxon>Echinostomatoidea</taxon>
        <taxon>Echinostomatidae</taxon>
        <taxon>Echinostoma</taxon>
    </lineage>
</organism>
<keyword evidence="1" id="KW-0175">Coiled coil</keyword>
<gene>
    <name evidence="3" type="ORF">ECPE_LOCUS16652</name>
</gene>
<proteinExistence type="predicted"/>
<evidence type="ECO:0000313" key="3">
    <source>
        <dbReference type="EMBL" id="VDP93924.1"/>
    </source>
</evidence>
<accession>A0A183BBR7</accession>
<protein>
    <submittedName>
        <fullName evidence="5">Centrosomal protein of 57 kDa</fullName>
    </submittedName>
</protein>
<dbReference type="WBParaSite" id="ECPE_0001669501-mRNA-1">
    <property type="protein sequence ID" value="ECPE_0001669501-mRNA-1"/>
    <property type="gene ID" value="ECPE_0001669501"/>
</dbReference>
<reference evidence="3 4" key="2">
    <citation type="submission" date="2018-11" db="EMBL/GenBank/DDBJ databases">
        <authorList>
            <consortium name="Pathogen Informatics"/>
        </authorList>
    </citation>
    <scope>NUCLEOTIDE SEQUENCE [LARGE SCALE GENOMIC DNA]</scope>
    <source>
        <strain evidence="3 4">Egypt</strain>
    </source>
</reference>